<feature type="region of interest" description="Disordered" evidence="1">
    <location>
        <begin position="84"/>
        <end position="108"/>
    </location>
</feature>
<feature type="region of interest" description="Disordered" evidence="1">
    <location>
        <begin position="121"/>
        <end position="144"/>
    </location>
</feature>
<reference evidence="3" key="2">
    <citation type="submission" date="2002-07" db="EMBL/GenBank/DDBJ databases">
        <title>Oryza sativa nipponbare(GA3) genomic DNA, chromosome 8, PAC clone:P0604E01.</title>
        <authorList>
            <person name="Sasaki T."/>
            <person name="Matsumoto T."/>
            <person name="Katayose Y."/>
        </authorList>
    </citation>
    <scope>NUCLEOTIDE SEQUENCE</scope>
</reference>
<organism evidence="3 4">
    <name type="scientific">Oryza sativa subsp. japonica</name>
    <name type="common">Rice</name>
    <dbReference type="NCBI Taxonomy" id="39947"/>
    <lineage>
        <taxon>Eukaryota</taxon>
        <taxon>Viridiplantae</taxon>
        <taxon>Streptophyta</taxon>
        <taxon>Embryophyta</taxon>
        <taxon>Tracheophyta</taxon>
        <taxon>Spermatophyta</taxon>
        <taxon>Magnoliopsida</taxon>
        <taxon>Liliopsida</taxon>
        <taxon>Poales</taxon>
        <taxon>Poaceae</taxon>
        <taxon>BOP clade</taxon>
        <taxon>Oryzoideae</taxon>
        <taxon>Oryzeae</taxon>
        <taxon>Oryzinae</taxon>
        <taxon>Oryza</taxon>
        <taxon>Oryza sativa</taxon>
    </lineage>
</organism>
<evidence type="ECO:0000313" key="4">
    <source>
        <dbReference type="Proteomes" id="UP000000763"/>
    </source>
</evidence>
<name>Q6YYX6_ORYSJ</name>
<feature type="compositionally biased region" description="Basic and acidic residues" evidence="1">
    <location>
        <begin position="125"/>
        <end position="144"/>
    </location>
</feature>
<reference evidence="2" key="1">
    <citation type="submission" date="2002-07" db="EMBL/GenBank/DDBJ databases">
        <title>Oryza sativa nipponbare(GA3) genomic DNA, chromosome 8, PAC clone:P0562A06.</title>
        <authorList>
            <person name="Sasaki T."/>
            <person name="Matsumoto T."/>
            <person name="Katayose Y."/>
        </authorList>
    </citation>
    <scope>NUCLEOTIDE SEQUENCE</scope>
</reference>
<evidence type="ECO:0000256" key="1">
    <source>
        <dbReference type="SAM" id="MobiDB-lite"/>
    </source>
</evidence>
<accession>Q6YYX6</accession>
<sequence length="144" mass="15079">MADGAGRDRSGLGPGKRRKTCARSPLPFLARTGSSGTRDGGRRRQAGHGRGGNGAAAWSETGESSERGRGGFYGVVMSVWVERKPTSSGTGARELRGEGTGSRTQGQTAWAMARRQALLPVHGAGTEREKQRLGQERKGENGGG</sequence>
<dbReference type="Proteomes" id="UP000000763">
    <property type="component" value="Chromosome 8"/>
</dbReference>
<evidence type="ECO:0000313" key="3">
    <source>
        <dbReference type="EMBL" id="BAD13208.1"/>
    </source>
</evidence>
<dbReference type="EMBL" id="AP005544">
    <property type="protein sequence ID" value="BAD13208.1"/>
    <property type="molecule type" value="Genomic_DNA"/>
</dbReference>
<reference evidence="4" key="4">
    <citation type="journal article" date="2008" name="Nucleic Acids Res.">
        <title>The rice annotation project database (RAP-DB): 2008 update.</title>
        <authorList>
            <consortium name="The rice annotation project (RAP)"/>
        </authorList>
    </citation>
    <scope>GENOME REANNOTATION</scope>
    <source>
        <strain evidence="4">cv. Nipponbare</strain>
    </source>
</reference>
<dbReference type="EMBL" id="AP005524">
    <property type="protein sequence ID" value="BAD13147.1"/>
    <property type="molecule type" value="Genomic_DNA"/>
</dbReference>
<evidence type="ECO:0000313" key="2">
    <source>
        <dbReference type="EMBL" id="BAD13147.1"/>
    </source>
</evidence>
<dbReference type="AlphaFoldDB" id="Q6YYX6"/>
<proteinExistence type="predicted"/>
<feature type="compositionally biased region" description="Basic and acidic residues" evidence="1">
    <location>
        <begin position="1"/>
        <end position="10"/>
    </location>
</feature>
<feature type="region of interest" description="Disordered" evidence="1">
    <location>
        <begin position="1"/>
        <end position="70"/>
    </location>
</feature>
<gene>
    <name evidence="2" type="ORF">P0562A06.36</name>
    <name evidence="3" type="ORF">P0604E01.13</name>
</gene>
<reference evidence="4" key="3">
    <citation type="journal article" date="2005" name="Nature">
        <title>The map-based sequence of the rice genome.</title>
        <authorList>
            <consortium name="International rice genome sequencing project (IRGSP)"/>
            <person name="Matsumoto T."/>
            <person name="Wu J."/>
            <person name="Kanamori H."/>
            <person name="Katayose Y."/>
            <person name="Fujisawa M."/>
            <person name="Namiki N."/>
            <person name="Mizuno H."/>
            <person name="Yamamoto K."/>
            <person name="Antonio B.A."/>
            <person name="Baba T."/>
            <person name="Sakata K."/>
            <person name="Nagamura Y."/>
            <person name="Aoki H."/>
            <person name="Arikawa K."/>
            <person name="Arita K."/>
            <person name="Bito T."/>
            <person name="Chiden Y."/>
            <person name="Fujitsuka N."/>
            <person name="Fukunaka R."/>
            <person name="Hamada M."/>
            <person name="Harada C."/>
            <person name="Hayashi A."/>
            <person name="Hijishita S."/>
            <person name="Honda M."/>
            <person name="Hosokawa S."/>
            <person name="Ichikawa Y."/>
            <person name="Idonuma A."/>
            <person name="Iijima M."/>
            <person name="Ikeda M."/>
            <person name="Ikeno M."/>
            <person name="Ito K."/>
            <person name="Ito S."/>
            <person name="Ito T."/>
            <person name="Ito Y."/>
            <person name="Ito Y."/>
            <person name="Iwabuchi A."/>
            <person name="Kamiya K."/>
            <person name="Karasawa W."/>
            <person name="Kurita K."/>
            <person name="Katagiri S."/>
            <person name="Kikuta A."/>
            <person name="Kobayashi H."/>
            <person name="Kobayashi N."/>
            <person name="Machita K."/>
            <person name="Maehara T."/>
            <person name="Masukawa M."/>
            <person name="Mizubayashi T."/>
            <person name="Mukai Y."/>
            <person name="Nagasaki H."/>
            <person name="Nagata Y."/>
            <person name="Naito S."/>
            <person name="Nakashima M."/>
            <person name="Nakama Y."/>
            <person name="Nakamichi Y."/>
            <person name="Nakamura M."/>
            <person name="Meguro A."/>
            <person name="Negishi M."/>
            <person name="Ohta I."/>
            <person name="Ohta T."/>
            <person name="Okamoto M."/>
            <person name="Ono N."/>
            <person name="Saji S."/>
            <person name="Sakaguchi M."/>
            <person name="Sakai K."/>
            <person name="Shibata M."/>
            <person name="Shimokawa T."/>
            <person name="Song J."/>
            <person name="Takazaki Y."/>
            <person name="Terasawa K."/>
            <person name="Tsugane M."/>
            <person name="Tsuji K."/>
            <person name="Ueda S."/>
            <person name="Waki K."/>
            <person name="Yamagata H."/>
            <person name="Yamamoto M."/>
            <person name="Yamamoto S."/>
            <person name="Yamane H."/>
            <person name="Yoshiki S."/>
            <person name="Yoshihara R."/>
            <person name="Yukawa K."/>
            <person name="Zhong H."/>
            <person name="Yano M."/>
            <person name="Yuan Q."/>
            <person name="Ouyang S."/>
            <person name="Liu J."/>
            <person name="Jones K.M."/>
            <person name="Gansberger K."/>
            <person name="Moffat K."/>
            <person name="Hill J."/>
            <person name="Bera J."/>
            <person name="Fadrosh D."/>
            <person name="Jin S."/>
            <person name="Johri S."/>
            <person name="Kim M."/>
            <person name="Overton L."/>
            <person name="Reardon M."/>
            <person name="Tsitrin T."/>
            <person name="Vuong H."/>
            <person name="Weaver B."/>
            <person name="Ciecko A."/>
            <person name="Tallon L."/>
            <person name="Jackson J."/>
            <person name="Pai G."/>
            <person name="Aken S.V."/>
            <person name="Utterback T."/>
            <person name="Reidmuller S."/>
            <person name="Feldblyum T."/>
            <person name="Hsiao J."/>
            <person name="Zismann V."/>
            <person name="Iobst S."/>
            <person name="de Vazeille A.R."/>
            <person name="Buell C.R."/>
            <person name="Ying K."/>
            <person name="Li Y."/>
            <person name="Lu T."/>
            <person name="Huang Y."/>
            <person name="Zhao Q."/>
            <person name="Feng Q."/>
            <person name="Zhang L."/>
            <person name="Zhu J."/>
            <person name="Weng Q."/>
            <person name="Mu J."/>
            <person name="Lu Y."/>
            <person name="Fan D."/>
            <person name="Liu Y."/>
            <person name="Guan J."/>
            <person name="Zhang Y."/>
            <person name="Yu S."/>
            <person name="Liu X."/>
            <person name="Zhang Y."/>
            <person name="Hong G."/>
            <person name="Han B."/>
            <person name="Choisne N."/>
            <person name="Demange N."/>
            <person name="Orjeda G."/>
            <person name="Samain S."/>
            <person name="Cattolico L."/>
            <person name="Pelletier E."/>
            <person name="Couloux A."/>
            <person name="Segurens B."/>
            <person name="Wincker P."/>
            <person name="D'Hont A."/>
            <person name="Scarpelli C."/>
            <person name="Weissenbach J."/>
            <person name="Salanoubat M."/>
            <person name="Quetier F."/>
            <person name="Yu Y."/>
            <person name="Kim H.R."/>
            <person name="Rambo T."/>
            <person name="Currie J."/>
            <person name="Collura K."/>
            <person name="Luo M."/>
            <person name="Yang T."/>
            <person name="Ammiraju J.S.S."/>
            <person name="Engler F."/>
            <person name="Soderlund C."/>
            <person name="Wing R.A."/>
            <person name="Palmer L.E."/>
            <person name="de la Bastide M."/>
            <person name="Spiegel L."/>
            <person name="Nascimento L."/>
            <person name="Zutavern T."/>
            <person name="O'Shaughnessy A."/>
            <person name="Dike S."/>
            <person name="Dedhia N."/>
            <person name="Preston R."/>
            <person name="Balija V."/>
            <person name="McCombie W.R."/>
            <person name="Chow T."/>
            <person name="Chen H."/>
            <person name="Chung M."/>
            <person name="Chen C."/>
            <person name="Shaw J."/>
            <person name="Wu H."/>
            <person name="Hsiao K."/>
            <person name="Chao Y."/>
            <person name="Chu M."/>
            <person name="Cheng C."/>
            <person name="Hour A."/>
            <person name="Lee P."/>
            <person name="Lin S."/>
            <person name="Lin Y."/>
            <person name="Liou J."/>
            <person name="Liu S."/>
            <person name="Hsing Y."/>
            <person name="Raghuvanshi S."/>
            <person name="Mohanty A."/>
            <person name="Bharti A.K."/>
            <person name="Gaur A."/>
            <person name="Gupta V."/>
            <person name="Kumar D."/>
            <person name="Ravi V."/>
            <person name="Vij S."/>
            <person name="Kapur A."/>
            <person name="Khurana P."/>
            <person name="Khurana P."/>
            <person name="Khurana J.P."/>
            <person name="Tyagi A.K."/>
            <person name="Gaikwad K."/>
            <person name="Singh A."/>
            <person name="Dalal V."/>
            <person name="Srivastava S."/>
            <person name="Dixit A."/>
            <person name="Pal A.K."/>
            <person name="Ghazi I.A."/>
            <person name="Yadav M."/>
            <person name="Pandit A."/>
            <person name="Bhargava A."/>
            <person name="Sureshbabu K."/>
            <person name="Batra K."/>
            <person name="Sharma T.R."/>
            <person name="Mohapatra T."/>
            <person name="Singh N.K."/>
            <person name="Messing J."/>
            <person name="Nelson A.B."/>
            <person name="Fuks G."/>
            <person name="Kavchok S."/>
            <person name="Keizer G."/>
            <person name="Linton E."/>
            <person name="Llaca V."/>
            <person name="Song R."/>
            <person name="Tanyolac B."/>
            <person name="Young S."/>
            <person name="Ho-Il K."/>
            <person name="Hahn J.H."/>
            <person name="Sangsakoo G."/>
            <person name="Vanavichit A."/>
            <person name="de Mattos Luiz.A.T."/>
            <person name="Zimmer P.D."/>
            <person name="Malone G."/>
            <person name="Dellagostin O."/>
            <person name="de Oliveira A.C."/>
            <person name="Bevan M."/>
            <person name="Bancroft I."/>
            <person name="Minx P."/>
            <person name="Cordum H."/>
            <person name="Wilson R."/>
            <person name="Cheng Z."/>
            <person name="Jin W."/>
            <person name="Jiang J."/>
            <person name="Leong S.A."/>
            <person name="Iwama H."/>
            <person name="Gojobori T."/>
            <person name="Itoh T."/>
            <person name="Niimura Y."/>
            <person name="Fujii Y."/>
            <person name="Habara T."/>
            <person name="Sakai H."/>
            <person name="Sato Y."/>
            <person name="Wilson G."/>
            <person name="Kumar K."/>
            <person name="McCouch S."/>
            <person name="Juretic N."/>
            <person name="Hoen D."/>
            <person name="Wright S."/>
            <person name="Bruskiewich R."/>
            <person name="Bureau T."/>
            <person name="Miyao A."/>
            <person name="Hirochika H."/>
            <person name="Nishikawa T."/>
            <person name="Kadowaki K."/>
            <person name="Sugiura M."/>
            <person name="Burr B."/>
            <person name="Sasaki T."/>
        </authorList>
    </citation>
    <scope>NUCLEOTIDE SEQUENCE [LARGE SCALE GENOMIC DNA]</scope>
    <source>
        <strain evidence="4">cv. Nipponbare</strain>
    </source>
</reference>
<protein>
    <submittedName>
        <fullName evidence="3">Uncharacterized protein</fullName>
    </submittedName>
</protein>